<feature type="compositionally biased region" description="Polar residues" evidence="6">
    <location>
        <begin position="78"/>
        <end position="92"/>
    </location>
</feature>
<dbReference type="CDD" id="cd00067">
    <property type="entry name" value="GAL4"/>
    <property type="match status" value="1"/>
</dbReference>
<dbReference type="Proteomes" id="UP000799767">
    <property type="component" value="Unassembled WGS sequence"/>
</dbReference>
<keyword evidence="4" id="KW-0804">Transcription</keyword>
<feature type="compositionally biased region" description="Low complexity" evidence="6">
    <location>
        <begin position="133"/>
        <end position="143"/>
    </location>
</feature>
<evidence type="ECO:0000256" key="4">
    <source>
        <dbReference type="ARBA" id="ARBA00023163"/>
    </source>
</evidence>
<feature type="region of interest" description="Disordered" evidence="6">
    <location>
        <begin position="52"/>
        <end position="92"/>
    </location>
</feature>
<evidence type="ECO:0000259" key="7">
    <source>
        <dbReference type="PROSITE" id="PS50048"/>
    </source>
</evidence>
<evidence type="ECO:0000313" key="8">
    <source>
        <dbReference type="EMBL" id="KAF2484317.1"/>
    </source>
</evidence>
<protein>
    <recommendedName>
        <fullName evidence="7">Zn(2)-C6 fungal-type domain-containing protein</fullName>
    </recommendedName>
</protein>
<dbReference type="InterPro" id="IPR036864">
    <property type="entry name" value="Zn2-C6_fun-type_DNA-bd_sf"/>
</dbReference>
<evidence type="ECO:0000256" key="6">
    <source>
        <dbReference type="SAM" id="MobiDB-lite"/>
    </source>
</evidence>
<dbReference type="SUPFAM" id="SSF57701">
    <property type="entry name" value="Zn2/Cys6 DNA-binding domain"/>
    <property type="match status" value="1"/>
</dbReference>
<keyword evidence="9" id="KW-1185">Reference proteome</keyword>
<dbReference type="GO" id="GO:0005634">
    <property type="term" value="C:nucleus"/>
    <property type="evidence" value="ECO:0007669"/>
    <property type="project" value="UniProtKB-SubCell"/>
</dbReference>
<name>A0A6A6PYN4_9PEZI</name>
<feature type="domain" description="Zn(2)-C6 fungal-type" evidence="7">
    <location>
        <begin position="20"/>
        <end position="50"/>
    </location>
</feature>
<dbReference type="PRINTS" id="PR00755">
    <property type="entry name" value="AFLATOXINBRP"/>
</dbReference>
<dbReference type="OrthoDB" id="4356994at2759"/>
<keyword evidence="3" id="KW-0238">DNA-binding</keyword>
<dbReference type="Pfam" id="PF00172">
    <property type="entry name" value="Zn_clus"/>
    <property type="match status" value="1"/>
</dbReference>
<keyword evidence="5" id="KW-0539">Nucleus</keyword>
<feature type="compositionally biased region" description="Polar residues" evidence="6">
    <location>
        <begin position="123"/>
        <end position="132"/>
    </location>
</feature>
<dbReference type="InterPro" id="IPR001138">
    <property type="entry name" value="Zn2Cys6_DnaBD"/>
</dbReference>
<dbReference type="EMBL" id="MU001634">
    <property type="protein sequence ID" value="KAF2484317.1"/>
    <property type="molecule type" value="Genomic_DNA"/>
</dbReference>
<dbReference type="PANTHER" id="PTHR47540:SF4">
    <property type="entry name" value="TRANSCRIPTION FACTOR RGLT"/>
    <property type="match status" value="1"/>
</dbReference>
<evidence type="ECO:0000313" key="9">
    <source>
        <dbReference type="Proteomes" id="UP000799767"/>
    </source>
</evidence>
<gene>
    <name evidence="8" type="ORF">BDY17DRAFT_295402</name>
</gene>
<reference evidence="8" key="1">
    <citation type="journal article" date="2020" name="Stud. Mycol.">
        <title>101 Dothideomycetes genomes: a test case for predicting lifestyles and emergence of pathogens.</title>
        <authorList>
            <person name="Haridas S."/>
            <person name="Albert R."/>
            <person name="Binder M."/>
            <person name="Bloem J."/>
            <person name="Labutti K."/>
            <person name="Salamov A."/>
            <person name="Andreopoulos B."/>
            <person name="Baker S."/>
            <person name="Barry K."/>
            <person name="Bills G."/>
            <person name="Bluhm B."/>
            <person name="Cannon C."/>
            <person name="Castanera R."/>
            <person name="Culley D."/>
            <person name="Daum C."/>
            <person name="Ezra D."/>
            <person name="Gonzalez J."/>
            <person name="Henrissat B."/>
            <person name="Kuo A."/>
            <person name="Liang C."/>
            <person name="Lipzen A."/>
            <person name="Lutzoni F."/>
            <person name="Magnuson J."/>
            <person name="Mondo S."/>
            <person name="Nolan M."/>
            <person name="Ohm R."/>
            <person name="Pangilinan J."/>
            <person name="Park H.-J."/>
            <person name="Ramirez L."/>
            <person name="Alfaro M."/>
            <person name="Sun H."/>
            <person name="Tritt A."/>
            <person name="Yoshinaga Y."/>
            <person name="Zwiers L.-H."/>
            <person name="Turgeon B."/>
            <person name="Goodwin S."/>
            <person name="Spatafora J."/>
            <person name="Crous P."/>
            <person name="Grigoriev I."/>
        </authorList>
    </citation>
    <scope>NUCLEOTIDE SEQUENCE</scope>
    <source>
        <strain evidence="8">CBS 113389</strain>
    </source>
</reference>
<proteinExistence type="predicted"/>
<evidence type="ECO:0000256" key="3">
    <source>
        <dbReference type="ARBA" id="ARBA00023125"/>
    </source>
</evidence>
<dbReference type="GO" id="GO:0008270">
    <property type="term" value="F:zinc ion binding"/>
    <property type="evidence" value="ECO:0007669"/>
    <property type="project" value="InterPro"/>
</dbReference>
<dbReference type="GeneID" id="54474292"/>
<dbReference type="InterPro" id="IPR051711">
    <property type="entry name" value="Stress_Response_Reg"/>
</dbReference>
<dbReference type="PROSITE" id="PS50048">
    <property type="entry name" value="ZN2_CY6_FUNGAL_2"/>
    <property type="match status" value="1"/>
</dbReference>
<dbReference type="GO" id="GO:0000981">
    <property type="term" value="F:DNA-binding transcription factor activity, RNA polymerase II-specific"/>
    <property type="evidence" value="ECO:0007669"/>
    <property type="project" value="InterPro"/>
</dbReference>
<dbReference type="GO" id="GO:0043565">
    <property type="term" value="F:sequence-specific DNA binding"/>
    <property type="evidence" value="ECO:0007669"/>
    <property type="project" value="TreeGrafter"/>
</dbReference>
<evidence type="ECO:0000256" key="2">
    <source>
        <dbReference type="ARBA" id="ARBA00023015"/>
    </source>
</evidence>
<feature type="region of interest" description="Disordered" evidence="6">
    <location>
        <begin position="119"/>
        <end position="143"/>
    </location>
</feature>
<comment type="subcellular location">
    <subcellularLocation>
        <location evidence="1">Nucleus</location>
    </subcellularLocation>
</comment>
<dbReference type="GO" id="GO:0045944">
    <property type="term" value="P:positive regulation of transcription by RNA polymerase II"/>
    <property type="evidence" value="ECO:0007669"/>
    <property type="project" value="TreeGrafter"/>
</dbReference>
<dbReference type="RefSeq" id="XP_033590886.1">
    <property type="nucleotide sequence ID" value="XM_033733290.1"/>
</dbReference>
<dbReference type="AlphaFoldDB" id="A0A6A6PYN4"/>
<dbReference type="PROSITE" id="PS00463">
    <property type="entry name" value="ZN2_CY6_FUNGAL_1"/>
    <property type="match status" value="1"/>
</dbReference>
<evidence type="ECO:0000256" key="1">
    <source>
        <dbReference type="ARBA" id="ARBA00004123"/>
    </source>
</evidence>
<dbReference type="Gene3D" id="4.10.240.10">
    <property type="entry name" value="Zn(2)-C6 fungal-type DNA-binding domain"/>
    <property type="match status" value="1"/>
</dbReference>
<dbReference type="PANTHER" id="PTHR47540">
    <property type="entry name" value="THIAMINE REPRESSIBLE GENES REGULATORY PROTEIN THI5"/>
    <property type="match status" value="1"/>
</dbReference>
<keyword evidence="2" id="KW-0805">Transcription regulation</keyword>
<sequence length="402" mass="43628">MAGPHTVGGSVMSAFKTRAACDECRTKKLKCPGEQPQCSRCVRENIPCVYSPQKRMGRPKKRRRTDEAEEDDGGQHASDPTSSVAWPGNTDTDAFWNTAFETQLGVQPDAADWNWPVPALTPDSGSSLTHNNAPATTPPLLTLPPELQNTATRFPPPTNTDTSSALLLDPSLTGLPTCACLSNLYLTLSTLSSMDPTFPFPASLHPLREAMTTASQVLECTECPKKFITGVQNTQLVGTLLTSIAERFGKILLRITADAERAEREGEKKSLPLSSLSTSTSHLHADSLGTCLTAFSVSLEPAEWRRLAKKVVRAEVYGPLDDAGGAGGNGEFGCCAHFLGLTRQMSDRQHRWHSADFDIPDDFPRHPVTGLKLGGKNVPKEDHICLKLANFAEKLVEGFDWS</sequence>
<evidence type="ECO:0000256" key="5">
    <source>
        <dbReference type="ARBA" id="ARBA00023242"/>
    </source>
</evidence>
<accession>A0A6A6PYN4</accession>
<dbReference type="SMART" id="SM00066">
    <property type="entry name" value="GAL4"/>
    <property type="match status" value="1"/>
</dbReference>
<organism evidence="8 9">
    <name type="scientific">Neohortaea acidophila</name>
    <dbReference type="NCBI Taxonomy" id="245834"/>
    <lineage>
        <taxon>Eukaryota</taxon>
        <taxon>Fungi</taxon>
        <taxon>Dikarya</taxon>
        <taxon>Ascomycota</taxon>
        <taxon>Pezizomycotina</taxon>
        <taxon>Dothideomycetes</taxon>
        <taxon>Dothideomycetidae</taxon>
        <taxon>Mycosphaerellales</taxon>
        <taxon>Teratosphaeriaceae</taxon>
        <taxon>Neohortaea</taxon>
    </lineage>
</organism>